<gene>
    <name evidence="2" type="ORF">HO173_003215</name>
</gene>
<comment type="caution">
    <text evidence="2">The sequence shown here is derived from an EMBL/GenBank/DDBJ whole genome shotgun (WGS) entry which is preliminary data.</text>
</comment>
<name>A0A8H6L7P2_9LECA</name>
<accession>A0A8H6L7P2</accession>
<dbReference type="RefSeq" id="XP_037168008.1">
    <property type="nucleotide sequence ID" value="XM_037305143.1"/>
</dbReference>
<organism evidence="2 3">
    <name type="scientific">Letharia columbiana</name>
    <dbReference type="NCBI Taxonomy" id="112416"/>
    <lineage>
        <taxon>Eukaryota</taxon>
        <taxon>Fungi</taxon>
        <taxon>Dikarya</taxon>
        <taxon>Ascomycota</taxon>
        <taxon>Pezizomycotina</taxon>
        <taxon>Lecanoromycetes</taxon>
        <taxon>OSLEUM clade</taxon>
        <taxon>Lecanoromycetidae</taxon>
        <taxon>Lecanorales</taxon>
        <taxon>Lecanorineae</taxon>
        <taxon>Parmeliaceae</taxon>
        <taxon>Letharia</taxon>
    </lineage>
</organism>
<dbReference type="AlphaFoldDB" id="A0A8H6L7P2"/>
<sequence length="72" mass="7864">MIFSKTSDGSRAGQLEGQTQAPHPTTPHHTTVIDSGVDDHYLTLSGAYRPPSARQLPLSFKTPVLYLSLAYH</sequence>
<keyword evidence="3" id="KW-1185">Reference proteome</keyword>
<feature type="region of interest" description="Disordered" evidence="1">
    <location>
        <begin position="1"/>
        <end position="33"/>
    </location>
</feature>
<evidence type="ECO:0000313" key="2">
    <source>
        <dbReference type="EMBL" id="KAF6238709.1"/>
    </source>
</evidence>
<evidence type="ECO:0000313" key="3">
    <source>
        <dbReference type="Proteomes" id="UP000578531"/>
    </source>
</evidence>
<dbReference type="Proteomes" id="UP000578531">
    <property type="component" value="Unassembled WGS sequence"/>
</dbReference>
<dbReference type="GeneID" id="59284884"/>
<evidence type="ECO:0000256" key="1">
    <source>
        <dbReference type="SAM" id="MobiDB-lite"/>
    </source>
</evidence>
<reference evidence="2 3" key="1">
    <citation type="journal article" date="2020" name="Genomics">
        <title>Complete, high-quality genomes from long-read metagenomic sequencing of two wolf lichen thalli reveals enigmatic genome architecture.</title>
        <authorList>
            <person name="McKenzie S.K."/>
            <person name="Walston R.F."/>
            <person name="Allen J.L."/>
        </authorList>
    </citation>
    <scope>NUCLEOTIDE SEQUENCE [LARGE SCALE GENOMIC DNA]</scope>
    <source>
        <strain evidence="2">WasteWater2</strain>
    </source>
</reference>
<protein>
    <submittedName>
        <fullName evidence="2">Uncharacterized protein</fullName>
    </submittedName>
</protein>
<dbReference type="EMBL" id="JACCJC010000008">
    <property type="protein sequence ID" value="KAF6238709.1"/>
    <property type="molecule type" value="Genomic_DNA"/>
</dbReference>
<proteinExistence type="predicted"/>